<dbReference type="Proteomes" id="UP000010798">
    <property type="component" value="Chromosome"/>
</dbReference>
<reference evidence="4 5" key="1">
    <citation type="submission" date="2012-02" db="EMBL/GenBank/DDBJ databases">
        <title>Complete sequence of chromosome of Singulisphaera acidiphila DSM 18658.</title>
        <authorList>
            <consortium name="US DOE Joint Genome Institute (JGI-PGF)"/>
            <person name="Lucas S."/>
            <person name="Copeland A."/>
            <person name="Lapidus A."/>
            <person name="Glavina del Rio T."/>
            <person name="Dalin E."/>
            <person name="Tice H."/>
            <person name="Bruce D."/>
            <person name="Goodwin L."/>
            <person name="Pitluck S."/>
            <person name="Peters L."/>
            <person name="Ovchinnikova G."/>
            <person name="Chertkov O."/>
            <person name="Kyrpides N."/>
            <person name="Mavromatis K."/>
            <person name="Ivanova N."/>
            <person name="Brettin T."/>
            <person name="Detter J.C."/>
            <person name="Han C."/>
            <person name="Larimer F."/>
            <person name="Land M."/>
            <person name="Hauser L."/>
            <person name="Markowitz V."/>
            <person name="Cheng J.-F."/>
            <person name="Hugenholtz P."/>
            <person name="Woyke T."/>
            <person name="Wu D."/>
            <person name="Tindall B."/>
            <person name="Pomrenke H."/>
            <person name="Brambilla E."/>
            <person name="Klenk H.-P."/>
            <person name="Eisen J.A."/>
        </authorList>
    </citation>
    <scope>NUCLEOTIDE SEQUENCE [LARGE SCALE GENOMIC DNA]</scope>
    <source>
        <strain evidence="5">ATCC BAA-1392 / DSM 18658 / VKM B-2454 / MOB10</strain>
    </source>
</reference>
<dbReference type="PANTHER" id="PTHR43877">
    <property type="entry name" value="AMINOALKYLPHOSPHONATE N-ACETYLTRANSFERASE-RELATED-RELATED"/>
    <property type="match status" value="1"/>
</dbReference>
<dbReference type="InterPro" id="IPR008125">
    <property type="entry name" value="Streptothricin_AcTrfase"/>
</dbReference>
<dbReference type="HOGENOM" id="CLU_095996_1_1_0"/>
<dbReference type="GO" id="GO:0016747">
    <property type="term" value="F:acyltransferase activity, transferring groups other than amino-acyl groups"/>
    <property type="evidence" value="ECO:0007669"/>
    <property type="project" value="InterPro"/>
</dbReference>
<evidence type="ECO:0000313" key="4">
    <source>
        <dbReference type="EMBL" id="AGA30967.1"/>
    </source>
</evidence>
<dbReference type="OrthoDB" id="9800193at2"/>
<dbReference type="AlphaFoldDB" id="L0DNY6"/>
<protein>
    <submittedName>
        <fullName evidence="4">Acetyltransferase</fullName>
    </submittedName>
</protein>
<dbReference type="PRINTS" id="PR01754">
    <property type="entry name" value="SACTRNSFRASE"/>
</dbReference>
<accession>L0DNY6</accession>
<name>L0DNY6_SINAD</name>
<keyword evidence="5" id="KW-1185">Reference proteome</keyword>
<evidence type="ECO:0000259" key="3">
    <source>
        <dbReference type="PROSITE" id="PS51186"/>
    </source>
</evidence>
<evidence type="ECO:0000256" key="1">
    <source>
        <dbReference type="ARBA" id="ARBA00022679"/>
    </source>
</evidence>
<dbReference type="PROSITE" id="PS51186">
    <property type="entry name" value="GNAT"/>
    <property type="match status" value="1"/>
</dbReference>
<organism evidence="4 5">
    <name type="scientific">Singulisphaera acidiphila (strain ATCC BAA-1392 / DSM 18658 / VKM B-2454 / MOB10)</name>
    <dbReference type="NCBI Taxonomy" id="886293"/>
    <lineage>
        <taxon>Bacteria</taxon>
        <taxon>Pseudomonadati</taxon>
        <taxon>Planctomycetota</taxon>
        <taxon>Planctomycetia</taxon>
        <taxon>Isosphaerales</taxon>
        <taxon>Isosphaeraceae</taxon>
        <taxon>Singulisphaera</taxon>
    </lineage>
</organism>
<evidence type="ECO:0000256" key="2">
    <source>
        <dbReference type="ARBA" id="ARBA00023315"/>
    </source>
</evidence>
<gene>
    <name evidence="4" type="ordered locus">Sinac_6911</name>
</gene>
<dbReference type="InterPro" id="IPR016181">
    <property type="entry name" value="Acyl_CoA_acyltransferase"/>
</dbReference>
<dbReference type="PANTHER" id="PTHR43877:SF2">
    <property type="entry name" value="AMINOALKYLPHOSPHONATE N-ACETYLTRANSFERASE-RELATED"/>
    <property type="match status" value="1"/>
</dbReference>
<dbReference type="InterPro" id="IPR000182">
    <property type="entry name" value="GNAT_dom"/>
</dbReference>
<dbReference type="EMBL" id="CP003364">
    <property type="protein sequence ID" value="AGA30967.1"/>
    <property type="molecule type" value="Genomic_DNA"/>
</dbReference>
<dbReference type="eggNOG" id="COG0456">
    <property type="taxonomic scope" value="Bacteria"/>
</dbReference>
<feature type="domain" description="N-acetyltransferase" evidence="3">
    <location>
        <begin position="24"/>
        <end position="176"/>
    </location>
</feature>
<proteinExistence type="predicted"/>
<sequence>MDLVIKALDGQTAGDPHKLNDSFLVESELTLSAEGGVIRYEVVPVPPYKKSYADDGLADYQNAPDIAVFLAYLDGLIAGRVVLSEGWNRYAWIEDLVVDARCRRLGVGRALMDRAIAWASERGLPGIRLETQSNNVPACKFYEVCGFQLGGFDQHLYRGLDKATTEIALFWYLPIRAKGSHV</sequence>
<dbReference type="Pfam" id="PF00583">
    <property type="entry name" value="Acetyltransf_1"/>
    <property type="match status" value="1"/>
</dbReference>
<dbReference type="InterPro" id="IPR050832">
    <property type="entry name" value="Bact_Acetyltransf"/>
</dbReference>
<dbReference type="Gene3D" id="3.40.630.30">
    <property type="match status" value="1"/>
</dbReference>
<dbReference type="SUPFAM" id="SSF55729">
    <property type="entry name" value="Acyl-CoA N-acyltransferases (Nat)"/>
    <property type="match status" value="1"/>
</dbReference>
<dbReference type="KEGG" id="saci:Sinac_6911"/>
<dbReference type="RefSeq" id="WP_015250039.1">
    <property type="nucleotide sequence ID" value="NC_019892.1"/>
</dbReference>
<evidence type="ECO:0000313" key="5">
    <source>
        <dbReference type="Proteomes" id="UP000010798"/>
    </source>
</evidence>
<keyword evidence="2" id="KW-0012">Acyltransferase</keyword>
<keyword evidence="1 4" id="KW-0808">Transferase</keyword>
<dbReference type="CDD" id="cd04301">
    <property type="entry name" value="NAT_SF"/>
    <property type="match status" value="1"/>
</dbReference>